<keyword evidence="2" id="KW-1185">Reference proteome</keyword>
<comment type="caution">
    <text evidence="1">The sequence shown here is derived from an EMBL/GenBank/DDBJ whole genome shotgun (WGS) entry which is preliminary data.</text>
</comment>
<evidence type="ECO:0000313" key="2">
    <source>
        <dbReference type="Proteomes" id="UP000237347"/>
    </source>
</evidence>
<sequence length="74" mass="8312">MRWVDAGQFDIMYAYFNFLKSIQYRSIHDPTLPETASKDTNSESECDSIAYGFKDEFSANGSVENLAGGSTKEE</sequence>
<accession>A0AAW0M748</accession>
<protein>
    <submittedName>
        <fullName evidence="1">Uncharacterized protein</fullName>
    </submittedName>
</protein>
<dbReference type="EMBL" id="PKMF04000015">
    <property type="protein sequence ID" value="KAK7859133.1"/>
    <property type="molecule type" value="Genomic_DNA"/>
</dbReference>
<organism evidence="1 2">
    <name type="scientific">Quercus suber</name>
    <name type="common">Cork oak</name>
    <dbReference type="NCBI Taxonomy" id="58331"/>
    <lineage>
        <taxon>Eukaryota</taxon>
        <taxon>Viridiplantae</taxon>
        <taxon>Streptophyta</taxon>
        <taxon>Embryophyta</taxon>
        <taxon>Tracheophyta</taxon>
        <taxon>Spermatophyta</taxon>
        <taxon>Magnoliopsida</taxon>
        <taxon>eudicotyledons</taxon>
        <taxon>Gunneridae</taxon>
        <taxon>Pentapetalae</taxon>
        <taxon>rosids</taxon>
        <taxon>fabids</taxon>
        <taxon>Fagales</taxon>
        <taxon>Fagaceae</taxon>
        <taxon>Quercus</taxon>
    </lineage>
</organism>
<reference evidence="1 2" key="1">
    <citation type="journal article" date="2018" name="Sci. Data">
        <title>The draft genome sequence of cork oak.</title>
        <authorList>
            <person name="Ramos A.M."/>
            <person name="Usie A."/>
            <person name="Barbosa P."/>
            <person name="Barros P.M."/>
            <person name="Capote T."/>
            <person name="Chaves I."/>
            <person name="Simoes F."/>
            <person name="Abreu I."/>
            <person name="Carrasquinho I."/>
            <person name="Faro C."/>
            <person name="Guimaraes J.B."/>
            <person name="Mendonca D."/>
            <person name="Nobrega F."/>
            <person name="Rodrigues L."/>
            <person name="Saibo N.J.M."/>
            <person name="Varela M.C."/>
            <person name="Egas C."/>
            <person name="Matos J."/>
            <person name="Miguel C.M."/>
            <person name="Oliveira M.M."/>
            <person name="Ricardo C.P."/>
            <person name="Goncalves S."/>
        </authorList>
    </citation>
    <scope>NUCLEOTIDE SEQUENCE [LARGE SCALE GENOMIC DNA]</scope>
    <source>
        <strain evidence="2">cv. HL8</strain>
    </source>
</reference>
<dbReference type="AlphaFoldDB" id="A0AAW0M748"/>
<name>A0AAW0M748_QUESU</name>
<gene>
    <name evidence="1" type="ORF">CFP56_008712</name>
</gene>
<proteinExistence type="predicted"/>
<evidence type="ECO:0000313" key="1">
    <source>
        <dbReference type="EMBL" id="KAK7859133.1"/>
    </source>
</evidence>
<dbReference type="Proteomes" id="UP000237347">
    <property type="component" value="Unassembled WGS sequence"/>
</dbReference>